<sequence>MAGILETQNQEWSQNESRFGFQMLQKMGWSEGKGLGKNEDGSVKPVVFRRKLDSFGIGSEKRQSDVWKNGGELSSSFSDLLSNLGSVGSEPKSTKREKQKLSQKSKKSASFLERRKSGKNVKLYSQNDLREIFGSRESVFDSLATSSISAPQVNGNDETIEKVKAKKPSRTTKSKSKTKSVKTIEKKKSSSRKGKKTKV</sequence>
<dbReference type="PROSITE" id="PS50174">
    <property type="entry name" value="G_PATCH"/>
    <property type="match status" value="1"/>
</dbReference>
<dbReference type="SMART" id="SM00443">
    <property type="entry name" value="G_patch"/>
    <property type="match status" value="1"/>
</dbReference>
<dbReference type="EMBL" id="HBHW01037914">
    <property type="protein sequence ID" value="CAE0061085.1"/>
    <property type="molecule type" value="Transcribed_RNA"/>
</dbReference>
<accession>A0A7S3A455</accession>
<dbReference type="PANTHER" id="PTHR23149">
    <property type="entry name" value="G PATCH DOMAIN CONTAINING PROTEIN"/>
    <property type="match status" value="1"/>
</dbReference>
<reference evidence="3" key="1">
    <citation type="submission" date="2021-01" db="EMBL/GenBank/DDBJ databases">
        <authorList>
            <person name="Corre E."/>
            <person name="Pelletier E."/>
            <person name="Niang G."/>
            <person name="Scheremetjew M."/>
            <person name="Finn R."/>
            <person name="Kale V."/>
            <person name="Holt S."/>
            <person name="Cochrane G."/>
            <person name="Meng A."/>
            <person name="Brown T."/>
            <person name="Cohen L."/>
        </authorList>
    </citation>
    <scope>NUCLEOTIDE SEQUENCE</scope>
    <source>
        <strain evidence="3">CCMP 769</strain>
    </source>
</reference>
<feature type="compositionally biased region" description="Basic residues" evidence="1">
    <location>
        <begin position="189"/>
        <end position="199"/>
    </location>
</feature>
<protein>
    <recommendedName>
        <fullName evidence="2">G-patch domain-containing protein</fullName>
    </recommendedName>
</protein>
<feature type="region of interest" description="Disordered" evidence="1">
    <location>
        <begin position="150"/>
        <end position="199"/>
    </location>
</feature>
<gene>
    <name evidence="3" type="ORF">RMAR00112_LOCUS29151</name>
</gene>
<dbReference type="InterPro" id="IPR050656">
    <property type="entry name" value="PINX1"/>
</dbReference>
<dbReference type="InterPro" id="IPR000467">
    <property type="entry name" value="G_patch_dom"/>
</dbReference>
<organism evidence="3">
    <name type="scientific">Rhodosorus marinus</name>
    <dbReference type="NCBI Taxonomy" id="101924"/>
    <lineage>
        <taxon>Eukaryota</taxon>
        <taxon>Rhodophyta</taxon>
        <taxon>Stylonematophyceae</taxon>
        <taxon>Stylonematales</taxon>
        <taxon>Stylonemataceae</taxon>
        <taxon>Rhodosorus</taxon>
    </lineage>
</organism>
<proteinExistence type="predicted"/>
<dbReference type="AlphaFoldDB" id="A0A7S3A455"/>
<dbReference type="Pfam" id="PF01585">
    <property type="entry name" value="G-patch"/>
    <property type="match status" value="1"/>
</dbReference>
<dbReference type="GO" id="GO:0003676">
    <property type="term" value="F:nucleic acid binding"/>
    <property type="evidence" value="ECO:0007669"/>
    <property type="project" value="InterPro"/>
</dbReference>
<feature type="region of interest" description="Disordered" evidence="1">
    <location>
        <begin position="84"/>
        <end position="117"/>
    </location>
</feature>
<name>A0A7S3A455_9RHOD</name>
<evidence type="ECO:0000256" key="1">
    <source>
        <dbReference type="SAM" id="MobiDB-lite"/>
    </source>
</evidence>
<feature type="compositionally biased region" description="Basic residues" evidence="1">
    <location>
        <begin position="164"/>
        <end position="180"/>
    </location>
</feature>
<evidence type="ECO:0000259" key="2">
    <source>
        <dbReference type="PROSITE" id="PS50174"/>
    </source>
</evidence>
<feature type="domain" description="G-patch" evidence="2">
    <location>
        <begin position="16"/>
        <end position="62"/>
    </location>
</feature>
<evidence type="ECO:0000313" key="3">
    <source>
        <dbReference type="EMBL" id="CAE0061085.1"/>
    </source>
</evidence>